<evidence type="ECO:0000256" key="1">
    <source>
        <dbReference type="SAM" id="MobiDB-lite"/>
    </source>
</evidence>
<reference evidence="2" key="1">
    <citation type="submission" date="2023-08" db="EMBL/GenBank/DDBJ databases">
        <authorList>
            <person name="Audoor S."/>
            <person name="Bilcke G."/>
        </authorList>
    </citation>
    <scope>NUCLEOTIDE SEQUENCE</scope>
</reference>
<dbReference type="InterPro" id="IPR038425">
    <property type="entry name" value="GAT_sf"/>
</dbReference>
<dbReference type="Gene3D" id="1.20.58.160">
    <property type="match status" value="1"/>
</dbReference>
<evidence type="ECO:0000313" key="2">
    <source>
        <dbReference type="EMBL" id="CAJ1962318.1"/>
    </source>
</evidence>
<dbReference type="AlphaFoldDB" id="A0AAD2JLR0"/>
<organism evidence="2 3">
    <name type="scientific">Cylindrotheca closterium</name>
    <dbReference type="NCBI Taxonomy" id="2856"/>
    <lineage>
        <taxon>Eukaryota</taxon>
        <taxon>Sar</taxon>
        <taxon>Stramenopiles</taxon>
        <taxon>Ochrophyta</taxon>
        <taxon>Bacillariophyta</taxon>
        <taxon>Bacillariophyceae</taxon>
        <taxon>Bacillariophycidae</taxon>
        <taxon>Bacillariales</taxon>
        <taxon>Bacillariaceae</taxon>
        <taxon>Cylindrotheca</taxon>
    </lineage>
</organism>
<proteinExistence type="predicted"/>
<comment type="caution">
    <text evidence="2">The sequence shown here is derived from an EMBL/GenBank/DDBJ whole genome shotgun (WGS) entry which is preliminary data.</text>
</comment>
<protein>
    <recommendedName>
        <fullName evidence="4">GAT domain-containing protein</fullName>
    </recommendedName>
</protein>
<accession>A0AAD2JLR0</accession>
<evidence type="ECO:0008006" key="4">
    <source>
        <dbReference type="Google" id="ProtNLM"/>
    </source>
</evidence>
<gene>
    <name evidence="2" type="ORF">CYCCA115_LOCUS19627</name>
</gene>
<dbReference type="CDD" id="cd21383">
    <property type="entry name" value="GAT_GGA_Tom1-like"/>
    <property type="match status" value="1"/>
</dbReference>
<sequence>MASAETELAATSAQKADSKIRTDLATLQEKMDLCTSMLHPGAAAPSFSTDNTTMMSVVGFLEACVPRMVELVEVAAMGAVSEEVLMECLQKNDALQKVLTDIDQAAMTETSASTTTASADVPSVSDQLDDLLLDDGGAAAAANFTIGDDDDDEGVDDQKPSANLKSDDEFDSFFAERTASK</sequence>
<dbReference type="SUPFAM" id="SSF89009">
    <property type="entry name" value="GAT-like domain"/>
    <property type="match status" value="1"/>
</dbReference>
<feature type="region of interest" description="Disordered" evidence="1">
    <location>
        <begin position="143"/>
        <end position="169"/>
    </location>
</feature>
<dbReference type="EMBL" id="CAKOGP040002103">
    <property type="protein sequence ID" value="CAJ1962318.1"/>
    <property type="molecule type" value="Genomic_DNA"/>
</dbReference>
<keyword evidence="3" id="KW-1185">Reference proteome</keyword>
<dbReference type="Proteomes" id="UP001295423">
    <property type="component" value="Unassembled WGS sequence"/>
</dbReference>
<name>A0AAD2JLR0_9STRA</name>
<evidence type="ECO:0000313" key="3">
    <source>
        <dbReference type="Proteomes" id="UP001295423"/>
    </source>
</evidence>